<protein>
    <submittedName>
        <fullName evidence="6">Response regulator receiver/ANTAR domain-containing protein</fullName>
    </submittedName>
</protein>
<evidence type="ECO:0000259" key="4">
    <source>
        <dbReference type="PROSITE" id="PS50110"/>
    </source>
</evidence>
<keyword evidence="7" id="KW-1185">Reference proteome</keyword>
<dbReference type="InterPro" id="IPR036388">
    <property type="entry name" value="WH-like_DNA-bd_sf"/>
</dbReference>
<dbReference type="PROSITE" id="PS50110">
    <property type="entry name" value="RESPONSE_REGULATORY"/>
    <property type="match status" value="1"/>
</dbReference>
<sequence length="192" mass="22049">MNTRLKVLVAEDEMLILMGLKSNLEELGHEVIEATNGEDAIEKATKEQPDLLVMDISMPNIDGIEAIKIINQKLFIPSIIISAYHNEELIRRATEEGVLNYLVKPVDKRDLKVAIEVSLARYEEFKNIQYELDDTKKALEARKYIEKAKGILMENKELKEPDAMKKLQEMSRNRNKKLVEVAKDIIELESIL</sequence>
<evidence type="ECO:0000259" key="5">
    <source>
        <dbReference type="PROSITE" id="PS50921"/>
    </source>
</evidence>
<feature type="domain" description="ANTAR" evidence="5">
    <location>
        <begin position="125"/>
        <end position="186"/>
    </location>
</feature>
<dbReference type="Gene3D" id="3.40.50.2300">
    <property type="match status" value="1"/>
</dbReference>
<gene>
    <name evidence="6" type="ORF">J416_08549</name>
</gene>
<dbReference type="GO" id="GO:0000160">
    <property type="term" value="P:phosphorelay signal transduction system"/>
    <property type="evidence" value="ECO:0007669"/>
    <property type="project" value="UniProtKB-KW"/>
</dbReference>
<dbReference type="Pfam" id="PF00072">
    <property type="entry name" value="Response_reg"/>
    <property type="match status" value="1"/>
</dbReference>
<dbReference type="SUPFAM" id="SSF52172">
    <property type="entry name" value="CheY-like"/>
    <property type="match status" value="1"/>
</dbReference>
<organism evidence="6 7">
    <name type="scientific">Gracilibacillus halophilus YIM-C55.5</name>
    <dbReference type="NCBI Taxonomy" id="1308866"/>
    <lineage>
        <taxon>Bacteria</taxon>
        <taxon>Bacillati</taxon>
        <taxon>Bacillota</taxon>
        <taxon>Bacilli</taxon>
        <taxon>Bacillales</taxon>
        <taxon>Bacillaceae</taxon>
        <taxon>Gracilibacillus</taxon>
    </lineage>
</organism>
<feature type="modified residue" description="4-aspartylphosphate" evidence="3">
    <location>
        <position position="55"/>
    </location>
</feature>
<accession>N4WL30</accession>
<dbReference type="PATRIC" id="fig|1308866.3.peg.1732"/>
<feature type="domain" description="Response regulatory" evidence="4">
    <location>
        <begin position="6"/>
        <end position="119"/>
    </location>
</feature>
<evidence type="ECO:0000256" key="2">
    <source>
        <dbReference type="ARBA" id="ARBA00023012"/>
    </source>
</evidence>
<evidence type="ECO:0000313" key="6">
    <source>
        <dbReference type="EMBL" id="ENH96882.1"/>
    </source>
</evidence>
<dbReference type="PANTHER" id="PTHR44591">
    <property type="entry name" value="STRESS RESPONSE REGULATOR PROTEIN 1"/>
    <property type="match status" value="1"/>
</dbReference>
<evidence type="ECO:0000256" key="1">
    <source>
        <dbReference type="ARBA" id="ARBA00022553"/>
    </source>
</evidence>
<keyword evidence="1 3" id="KW-0597">Phosphoprotein</keyword>
<reference evidence="6 7" key="1">
    <citation type="submission" date="2013-03" db="EMBL/GenBank/DDBJ databases">
        <title>Draft genome sequence of Gracibacillus halophilus YIM-C55.5, a moderately halophilic and thermophilic organism from the Xiaochaidamu salt lake.</title>
        <authorList>
            <person name="Sugumar T."/>
            <person name="Polireddy D.R."/>
            <person name="Antony A."/>
            <person name="Madhava Y.R."/>
            <person name="Sivakumar N."/>
        </authorList>
    </citation>
    <scope>NUCLEOTIDE SEQUENCE [LARGE SCALE GENOMIC DNA]</scope>
    <source>
        <strain evidence="6 7">YIM-C55.5</strain>
    </source>
</reference>
<dbReference type="SMART" id="SM00448">
    <property type="entry name" value="REC"/>
    <property type="match status" value="1"/>
</dbReference>
<dbReference type="PIRSF" id="PIRSF036382">
    <property type="entry name" value="RR_antiterm"/>
    <property type="match status" value="1"/>
</dbReference>
<name>N4WL30_9BACI</name>
<dbReference type="OrthoDB" id="9780153at2"/>
<dbReference type="PROSITE" id="PS50921">
    <property type="entry name" value="ANTAR"/>
    <property type="match status" value="1"/>
</dbReference>
<dbReference type="RefSeq" id="WP_003468273.1">
    <property type="nucleotide sequence ID" value="NZ_APML01000028.1"/>
</dbReference>
<dbReference type="InterPro" id="IPR008327">
    <property type="entry name" value="Sig_transdc_resp-reg_antiterm"/>
</dbReference>
<dbReference type="InterPro" id="IPR001789">
    <property type="entry name" value="Sig_transdc_resp-reg_receiver"/>
</dbReference>
<dbReference type="InterPro" id="IPR011006">
    <property type="entry name" value="CheY-like_superfamily"/>
</dbReference>
<dbReference type="InterPro" id="IPR050595">
    <property type="entry name" value="Bact_response_regulator"/>
</dbReference>
<keyword evidence="2" id="KW-0902">Two-component regulatory system</keyword>
<evidence type="ECO:0000313" key="7">
    <source>
        <dbReference type="Proteomes" id="UP000012283"/>
    </source>
</evidence>
<dbReference type="eggNOG" id="COG3707">
    <property type="taxonomic scope" value="Bacteria"/>
</dbReference>
<dbReference type="STRING" id="1308866.J416_08549"/>
<dbReference type="InterPro" id="IPR005561">
    <property type="entry name" value="ANTAR"/>
</dbReference>
<dbReference type="Pfam" id="PF03861">
    <property type="entry name" value="ANTAR"/>
    <property type="match status" value="1"/>
</dbReference>
<comment type="caution">
    <text evidence="6">The sequence shown here is derived from an EMBL/GenBank/DDBJ whole genome shotgun (WGS) entry which is preliminary data.</text>
</comment>
<proteinExistence type="predicted"/>
<dbReference type="SMART" id="SM01012">
    <property type="entry name" value="ANTAR"/>
    <property type="match status" value="1"/>
</dbReference>
<dbReference type="AlphaFoldDB" id="N4WL30"/>
<evidence type="ECO:0000256" key="3">
    <source>
        <dbReference type="PROSITE-ProRule" id="PRU00169"/>
    </source>
</evidence>
<dbReference type="PANTHER" id="PTHR44591:SF3">
    <property type="entry name" value="RESPONSE REGULATORY DOMAIN-CONTAINING PROTEIN"/>
    <property type="match status" value="1"/>
</dbReference>
<dbReference type="Proteomes" id="UP000012283">
    <property type="component" value="Unassembled WGS sequence"/>
</dbReference>
<dbReference type="GO" id="GO:0003723">
    <property type="term" value="F:RNA binding"/>
    <property type="evidence" value="ECO:0007669"/>
    <property type="project" value="InterPro"/>
</dbReference>
<dbReference type="EMBL" id="APML01000028">
    <property type="protein sequence ID" value="ENH96882.1"/>
    <property type="molecule type" value="Genomic_DNA"/>
</dbReference>
<dbReference type="Gene3D" id="1.10.10.10">
    <property type="entry name" value="Winged helix-like DNA-binding domain superfamily/Winged helix DNA-binding domain"/>
    <property type="match status" value="1"/>
</dbReference>